<organism evidence="11 12">
    <name type="scientific">Alkalicoccobacillus murimartini</name>
    <dbReference type="NCBI Taxonomy" id="171685"/>
    <lineage>
        <taxon>Bacteria</taxon>
        <taxon>Bacillati</taxon>
        <taxon>Bacillota</taxon>
        <taxon>Bacilli</taxon>
        <taxon>Bacillales</taxon>
        <taxon>Bacillaceae</taxon>
        <taxon>Alkalicoccobacillus</taxon>
    </lineage>
</organism>
<dbReference type="RefSeq" id="WP_306980770.1">
    <property type="nucleotide sequence ID" value="NZ_JAUSUA010000001.1"/>
</dbReference>
<sequence>MKIALDAMGGDHAPKAQTEGAMKAIQEFSELEITLIGDEEAIRALLTNDERISIIHTTEKIEDTDKPTHAVRRKKDASMVLAVREVKEGRADACISSGNTGALMTAGLLHVGRIKGVDRPALAPMLPTMDGKGFLLLDVGANMDAKPQHLLQHAIIGSTYMQLVKKVHNPRVGLLNVGTESGKGNELIKATYPLLEESHLNFIGNVEARDLLDGVADVVVCDGFSGNLVLKTIEGTAASLFGLIKKELTKSVKTKLAAGVLKPSFRDIKTKMSYSEYGGAGLFGLKAPVIKAHGSSDETAMFHAIRQAKLMVDQQVAALVKAELSKMPQYQEEKGE</sequence>
<evidence type="ECO:0000256" key="2">
    <source>
        <dbReference type="ARBA" id="ARBA00022490"/>
    </source>
</evidence>
<dbReference type="PANTHER" id="PTHR30100">
    <property type="entry name" value="FATTY ACID/PHOSPHOLIPID SYNTHESIS PROTEIN PLSX"/>
    <property type="match status" value="1"/>
</dbReference>
<reference evidence="11 12" key="1">
    <citation type="submission" date="2023-07" db="EMBL/GenBank/DDBJ databases">
        <title>Genomic Encyclopedia of Type Strains, Phase IV (KMG-IV): sequencing the most valuable type-strain genomes for metagenomic binning, comparative biology and taxonomic classification.</title>
        <authorList>
            <person name="Goeker M."/>
        </authorList>
    </citation>
    <scope>NUCLEOTIDE SEQUENCE [LARGE SCALE GENOMIC DNA]</scope>
    <source>
        <strain evidence="11 12">DSM 19154</strain>
    </source>
</reference>
<evidence type="ECO:0000313" key="11">
    <source>
        <dbReference type="EMBL" id="MDQ0206394.1"/>
    </source>
</evidence>
<dbReference type="PANTHER" id="PTHR30100:SF1">
    <property type="entry name" value="PHOSPHATE ACYLTRANSFERASE"/>
    <property type="match status" value="1"/>
</dbReference>
<keyword evidence="5 10" id="KW-0443">Lipid metabolism</keyword>
<dbReference type="NCBIfam" id="TIGR00182">
    <property type="entry name" value="plsX"/>
    <property type="match status" value="1"/>
</dbReference>
<comment type="pathway">
    <text evidence="10">Lipid metabolism; phospholipid metabolism.</text>
</comment>
<keyword evidence="3 10" id="KW-0444">Lipid biosynthesis</keyword>
<protein>
    <recommendedName>
        <fullName evidence="8 10">Phosphate acyltransferase</fullName>
        <ecNumber evidence="8 10">2.3.1.274</ecNumber>
    </recommendedName>
    <alternativeName>
        <fullName evidence="10">Acyl-ACP phosphotransacylase</fullName>
    </alternativeName>
    <alternativeName>
        <fullName evidence="10">Acyl-[acyl-carrier-protein]--phosphate acyltransferase</fullName>
    </alternativeName>
    <alternativeName>
        <fullName evidence="10">Phosphate-acyl-ACP acyltransferase</fullName>
    </alternativeName>
</protein>
<evidence type="ECO:0000256" key="3">
    <source>
        <dbReference type="ARBA" id="ARBA00022516"/>
    </source>
</evidence>
<dbReference type="EC" id="2.3.1.274" evidence="8 10"/>
<comment type="similarity">
    <text evidence="10">Belongs to the PlsX family.</text>
</comment>
<dbReference type="Gene3D" id="3.40.718.10">
    <property type="entry name" value="Isopropylmalate Dehydrogenase"/>
    <property type="match status" value="1"/>
</dbReference>
<dbReference type="EMBL" id="JAUSUA010000001">
    <property type="protein sequence ID" value="MDQ0206394.1"/>
    <property type="molecule type" value="Genomic_DNA"/>
</dbReference>
<name>A0ABT9YF97_9BACI</name>
<proteinExistence type="inferred from homology"/>
<evidence type="ECO:0000256" key="8">
    <source>
        <dbReference type="ARBA" id="ARBA00024069"/>
    </source>
</evidence>
<dbReference type="InterPro" id="IPR003664">
    <property type="entry name" value="FA_synthesis"/>
</dbReference>
<dbReference type="Pfam" id="PF02504">
    <property type="entry name" value="FA_synthesis"/>
    <property type="match status" value="1"/>
</dbReference>
<evidence type="ECO:0000256" key="9">
    <source>
        <dbReference type="ARBA" id="ARBA00046608"/>
    </source>
</evidence>
<keyword evidence="2 10" id="KW-0963">Cytoplasm</keyword>
<keyword evidence="7 10" id="KW-1208">Phospholipid metabolism</keyword>
<evidence type="ECO:0000256" key="1">
    <source>
        <dbReference type="ARBA" id="ARBA00001232"/>
    </source>
</evidence>
<comment type="subunit">
    <text evidence="9 10">Homodimer. Probably interacts with PlsY.</text>
</comment>
<comment type="subcellular location">
    <subcellularLocation>
        <location evidence="10">Cytoplasm</location>
    </subcellularLocation>
    <text evidence="10">Associated with the membrane possibly through PlsY.</text>
</comment>
<dbReference type="GO" id="GO:0004366">
    <property type="term" value="F:glycerol-3-phosphate O-acyltransferase activity"/>
    <property type="evidence" value="ECO:0007669"/>
    <property type="project" value="UniProtKB-EC"/>
</dbReference>
<gene>
    <name evidence="10" type="primary">plsX</name>
    <name evidence="11" type="ORF">J2S05_001168</name>
</gene>
<dbReference type="PIRSF" id="PIRSF002465">
    <property type="entry name" value="Phsphlp_syn_PlsX"/>
    <property type="match status" value="1"/>
</dbReference>
<keyword evidence="4 10" id="KW-0808">Transferase</keyword>
<evidence type="ECO:0000256" key="4">
    <source>
        <dbReference type="ARBA" id="ARBA00022679"/>
    </source>
</evidence>
<evidence type="ECO:0000256" key="6">
    <source>
        <dbReference type="ARBA" id="ARBA00023209"/>
    </source>
</evidence>
<comment type="caution">
    <text evidence="11">The sequence shown here is derived from an EMBL/GenBank/DDBJ whole genome shotgun (WGS) entry which is preliminary data.</text>
</comment>
<comment type="catalytic activity">
    <reaction evidence="1 10">
        <text>a fatty acyl-[ACP] + phosphate = an acyl phosphate + holo-[ACP]</text>
        <dbReference type="Rhea" id="RHEA:42292"/>
        <dbReference type="Rhea" id="RHEA-COMP:9685"/>
        <dbReference type="Rhea" id="RHEA-COMP:14125"/>
        <dbReference type="ChEBI" id="CHEBI:43474"/>
        <dbReference type="ChEBI" id="CHEBI:59918"/>
        <dbReference type="ChEBI" id="CHEBI:64479"/>
        <dbReference type="ChEBI" id="CHEBI:138651"/>
        <dbReference type="EC" id="2.3.1.274"/>
    </reaction>
</comment>
<keyword evidence="12" id="KW-1185">Reference proteome</keyword>
<accession>A0ABT9YF97</accession>
<evidence type="ECO:0000256" key="7">
    <source>
        <dbReference type="ARBA" id="ARBA00023264"/>
    </source>
</evidence>
<comment type="function">
    <text evidence="10">Catalyzes the reversible formation of acyl-phosphate (acyl-PO(4)) from acyl-[acyl-carrier-protein] (acyl-ACP). This enzyme utilizes acyl-ACP as fatty acyl donor, but not acyl-CoA.</text>
</comment>
<keyword evidence="11" id="KW-0012">Acyltransferase</keyword>
<evidence type="ECO:0000256" key="10">
    <source>
        <dbReference type="HAMAP-Rule" id="MF_00019"/>
    </source>
</evidence>
<evidence type="ECO:0000313" key="12">
    <source>
        <dbReference type="Proteomes" id="UP001225034"/>
    </source>
</evidence>
<evidence type="ECO:0000256" key="5">
    <source>
        <dbReference type="ARBA" id="ARBA00023098"/>
    </source>
</evidence>
<dbReference type="HAMAP" id="MF_00019">
    <property type="entry name" value="PlsX"/>
    <property type="match status" value="1"/>
</dbReference>
<dbReference type="InterPro" id="IPR012281">
    <property type="entry name" value="Phospholipid_synth_PlsX-like"/>
</dbReference>
<keyword evidence="6 10" id="KW-0594">Phospholipid biosynthesis</keyword>
<dbReference type="SUPFAM" id="SSF53659">
    <property type="entry name" value="Isocitrate/Isopropylmalate dehydrogenase-like"/>
    <property type="match status" value="1"/>
</dbReference>
<dbReference type="Proteomes" id="UP001225034">
    <property type="component" value="Unassembled WGS sequence"/>
</dbReference>